<evidence type="ECO:0000313" key="1">
    <source>
        <dbReference type="EMBL" id="KAK2184752.1"/>
    </source>
</evidence>
<dbReference type="EMBL" id="JAODUO010000254">
    <property type="protein sequence ID" value="KAK2184752.1"/>
    <property type="molecule type" value="Genomic_DNA"/>
</dbReference>
<name>A0AAD9NYG5_RIDPI</name>
<reference evidence="1" key="1">
    <citation type="journal article" date="2023" name="Mol. Biol. Evol.">
        <title>Third-Generation Sequencing Reveals the Adaptive Role of the Epigenome in Three Deep-Sea Polychaetes.</title>
        <authorList>
            <person name="Perez M."/>
            <person name="Aroh O."/>
            <person name="Sun Y."/>
            <person name="Lan Y."/>
            <person name="Juniper S.K."/>
            <person name="Young C.R."/>
            <person name="Angers B."/>
            <person name="Qian P.Y."/>
        </authorList>
    </citation>
    <scope>NUCLEOTIDE SEQUENCE</scope>
    <source>
        <strain evidence="1">R07B-5</strain>
    </source>
</reference>
<sequence length="95" mass="10455">MTPPHELQAGSPLALDELDDTDGPQFESRMLRESTIDVSLHPPYLLAPGPDRCVSRSLHRMRSANLPAVSSRSTPAARRCNTAVTVYGDARRRLT</sequence>
<dbReference type="Proteomes" id="UP001209878">
    <property type="component" value="Unassembled WGS sequence"/>
</dbReference>
<proteinExistence type="predicted"/>
<evidence type="ECO:0000313" key="2">
    <source>
        <dbReference type="Proteomes" id="UP001209878"/>
    </source>
</evidence>
<organism evidence="1 2">
    <name type="scientific">Ridgeia piscesae</name>
    <name type="common">Tubeworm</name>
    <dbReference type="NCBI Taxonomy" id="27915"/>
    <lineage>
        <taxon>Eukaryota</taxon>
        <taxon>Metazoa</taxon>
        <taxon>Spiralia</taxon>
        <taxon>Lophotrochozoa</taxon>
        <taxon>Annelida</taxon>
        <taxon>Polychaeta</taxon>
        <taxon>Sedentaria</taxon>
        <taxon>Canalipalpata</taxon>
        <taxon>Sabellida</taxon>
        <taxon>Siboglinidae</taxon>
        <taxon>Ridgeia</taxon>
    </lineage>
</organism>
<protein>
    <submittedName>
        <fullName evidence="1">Uncharacterized protein</fullName>
    </submittedName>
</protein>
<dbReference type="AlphaFoldDB" id="A0AAD9NYG5"/>
<keyword evidence="2" id="KW-1185">Reference proteome</keyword>
<comment type="caution">
    <text evidence="1">The sequence shown here is derived from an EMBL/GenBank/DDBJ whole genome shotgun (WGS) entry which is preliminary data.</text>
</comment>
<accession>A0AAD9NYG5</accession>
<gene>
    <name evidence="1" type="ORF">NP493_254g02035</name>
</gene>